<dbReference type="AlphaFoldDB" id="A0A4P0Y9T7"/>
<sequence length="69" mass="8296">MINEAGLPWRALFLNLNYHAVHHDLPGVPWYALRQLYLHRQAAYLQRNQGFLVRGYGEWRRHLAAGRWR</sequence>
<name>A0A4P0Y9T7_KLEPN</name>
<dbReference type="Pfam" id="PF00487">
    <property type="entry name" value="FA_desaturase"/>
    <property type="match status" value="1"/>
</dbReference>
<evidence type="ECO:0000313" key="2">
    <source>
        <dbReference type="EMBL" id="VTM57109.1"/>
    </source>
</evidence>
<proteinExistence type="predicted"/>
<gene>
    <name evidence="2" type="ORF">NCTC9183_04569</name>
</gene>
<reference evidence="2" key="1">
    <citation type="submission" date="2019-04" db="EMBL/GenBank/DDBJ databases">
        <authorList>
            <consortium name="Pathogen Informatics"/>
        </authorList>
    </citation>
    <scope>NUCLEOTIDE SEQUENCE</scope>
    <source>
        <strain evidence="2">NCTC9183</strain>
    </source>
</reference>
<dbReference type="InterPro" id="IPR005804">
    <property type="entry name" value="FA_desaturase_dom"/>
</dbReference>
<organism evidence="2">
    <name type="scientific">Klebsiella pneumoniae</name>
    <dbReference type="NCBI Taxonomy" id="573"/>
    <lineage>
        <taxon>Bacteria</taxon>
        <taxon>Pseudomonadati</taxon>
        <taxon>Pseudomonadota</taxon>
        <taxon>Gammaproteobacteria</taxon>
        <taxon>Enterobacterales</taxon>
        <taxon>Enterobacteriaceae</taxon>
        <taxon>Klebsiella/Raoultella group</taxon>
        <taxon>Klebsiella</taxon>
        <taxon>Klebsiella pneumoniae complex</taxon>
    </lineage>
</organism>
<accession>A0A4P0Y9T7</accession>
<dbReference type="GO" id="GO:0006629">
    <property type="term" value="P:lipid metabolic process"/>
    <property type="evidence" value="ECO:0007669"/>
    <property type="project" value="InterPro"/>
</dbReference>
<feature type="domain" description="Fatty acid desaturase" evidence="1">
    <location>
        <begin position="5"/>
        <end position="42"/>
    </location>
</feature>
<protein>
    <submittedName>
        <fullName evidence="2">Putative fatty acid desaturase</fullName>
    </submittedName>
</protein>
<dbReference type="Proteomes" id="UP000507695">
    <property type="component" value="Unassembled WGS sequence"/>
</dbReference>
<evidence type="ECO:0000259" key="1">
    <source>
        <dbReference type="Pfam" id="PF00487"/>
    </source>
</evidence>
<dbReference type="EMBL" id="CABDVL010000003">
    <property type="protein sequence ID" value="VTM57109.1"/>
    <property type="molecule type" value="Genomic_DNA"/>
</dbReference>